<organism evidence="1 2">
    <name type="scientific">Portunus trituberculatus</name>
    <name type="common">Swimming crab</name>
    <name type="synonym">Neptunus trituberculatus</name>
    <dbReference type="NCBI Taxonomy" id="210409"/>
    <lineage>
        <taxon>Eukaryota</taxon>
        <taxon>Metazoa</taxon>
        <taxon>Ecdysozoa</taxon>
        <taxon>Arthropoda</taxon>
        <taxon>Crustacea</taxon>
        <taxon>Multicrustacea</taxon>
        <taxon>Malacostraca</taxon>
        <taxon>Eumalacostraca</taxon>
        <taxon>Eucarida</taxon>
        <taxon>Decapoda</taxon>
        <taxon>Pleocyemata</taxon>
        <taxon>Brachyura</taxon>
        <taxon>Eubrachyura</taxon>
        <taxon>Portunoidea</taxon>
        <taxon>Portunidae</taxon>
        <taxon>Portuninae</taxon>
        <taxon>Portunus</taxon>
    </lineage>
</organism>
<sequence>MAASTARAADSCTRAAAFTTRAGVTCAFRLSTLLLCISRVVQEEGRNLLLLPPWCHCKQWT</sequence>
<name>A0A5B7HI40_PORTR</name>
<comment type="caution">
    <text evidence="1">The sequence shown here is derived from an EMBL/GenBank/DDBJ whole genome shotgun (WGS) entry which is preliminary data.</text>
</comment>
<dbReference type="Proteomes" id="UP000324222">
    <property type="component" value="Unassembled WGS sequence"/>
</dbReference>
<evidence type="ECO:0000313" key="1">
    <source>
        <dbReference type="EMBL" id="MPC72110.1"/>
    </source>
</evidence>
<proteinExistence type="predicted"/>
<dbReference type="EMBL" id="VSRR010034172">
    <property type="protein sequence ID" value="MPC72110.1"/>
    <property type="molecule type" value="Genomic_DNA"/>
</dbReference>
<reference evidence="1 2" key="1">
    <citation type="submission" date="2019-05" db="EMBL/GenBank/DDBJ databases">
        <title>Another draft genome of Portunus trituberculatus and its Hox gene families provides insights of decapod evolution.</title>
        <authorList>
            <person name="Jeong J.-H."/>
            <person name="Song I."/>
            <person name="Kim S."/>
            <person name="Choi T."/>
            <person name="Kim D."/>
            <person name="Ryu S."/>
            <person name="Kim W."/>
        </authorList>
    </citation>
    <scope>NUCLEOTIDE SEQUENCE [LARGE SCALE GENOMIC DNA]</scope>
    <source>
        <tissue evidence="1">Muscle</tissue>
    </source>
</reference>
<evidence type="ECO:0000313" key="2">
    <source>
        <dbReference type="Proteomes" id="UP000324222"/>
    </source>
</evidence>
<gene>
    <name evidence="1" type="ORF">E2C01_066404</name>
</gene>
<accession>A0A5B7HI40</accession>
<keyword evidence="2" id="KW-1185">Reference proteome</keyword>
<dbReference type="AlphaFoldDB" id="A0A5B7HI40"/>
<protein>
    <submittedName>
        <fullName evidence="1">Uncharacterized protein</fullName>
    </submittedName>
</protein>